<dbReference type="PANTHER" id="PTHR34236">
    <property type="entry name" value="DIMETHYL SULFOXIDE REDUCTASE TRANSCRIPTIONAL ACTIVATOR"/>
    <property type="match status" value="1"/>
</dbReference>
<keyword evidence="2" id="KW-0804">Transcription</keyword>
<evidence type="ECO:0000259" key="3">
    <source>
        <dbReference type="Pfam" id="PF04967"/>
    </source>
</evidence>
<evidence type="ECO:0000259" key="4">
    <source>
        <dbReference type="Pfam" id="PF15915"/>
    </source>
</evidence>
<evidence type="ECO:0000256" key="1">
    <source>
        <dbReference type="ARBA" id="ARBA00023015"/>
    </source>
</evidence>
<dbReference type="RefSeq" id="WP_174680822.1">
    <property type="nucleotide sequence ID" value="NZ_JABUQZ010000001.1"/>
</dbReference>
<name>A0A8J8KHM7_9EURY</name>
<evidence type="ECO:0000313" key="7">
    <source>
        <dbReference type="Proteomes" id="UP000728647"/>
    </source>
</evidence>
<keyword evidence="1" id="KW-0805">Transcription regulation</keyword>
<evidence type="ECO:0000313" key="5">
    <source>
        <dbReference type="EMBL" id="NUB91319.1"/>
    </source>
</evidence>
<dbReference type="Pfam" id="PF15915">
    <property type="entry name" value="BAT"/>
    <property type="match status" value="1"/>
</dbReference>
<reference evidence="5 8" key="1">
    <citation type="submission" date="2020-06" db="EMBL/GenBank/DDBJ databases">
        <title>Haloterrigena sp. nov., an extremely halophilic archaeon isolated from a saline sediment.</title>
        <authorList>
            <person name="Liu B.-B."/>
        </authorList>
    </citation>
    <scope>NUCLEOTIDE SEQUENCE</scope>
    <source>
        <strain evidence="5">SYSU A121-1</strain>
        <strain evidence="6 8">SYSU A558-1</strain>
    </source>
</reference>
<protein>
    <submittedName>
        <fullName evidence="5">Helix-turn-helix domain-containing protein</fullName>
    </submittedName>
</protein>
<evidence type="ECO:0000313" key="8">
    <source>
        <dbReference type="Proteomes" id="UP001016761"/>
    </source>
</evidence>
<feature type="domain" description="Bacterioopsin transcriptional activator GAF and HTH associated" evidence="4">
    <location>
        <begin position="22"/>
        <end position="139"/>
    </location>
</feature>
<keyword evidence="8" id="KW-1185">Reference proteome</keyword>
<gene>
    <name evidence="5" type="ORF">HT576_09855</name>
    <name evidence="6" type="ORF">HTZ84_11570</name>
</gene>
<evidence type="ECO:0000313" key="6">
    <source>
        <dbReference type="EMBL" id="NUC72942.1"/>
    </source>
</evidence>
<dbReference type="Proteomes" id="UP001016761">
    <property type="component" value="Unassembled WGS sequence"/>
</dbReference>
<dbReference type="Pfam" id="PF04967">
    <property type="entry name" value="HTH_10"/>
    <property type="match status" value="1"/>
</dbReference>
<comment type="caution">
    <text evidence="5">The sequence shown here is derived from an EMBL/GenBank/DDBJ whole genome shotgun (WGS) entry which is preliminary data.</text>
</comment>
<dbReference type="InterPro" id="IPR007050">
    <property type="entry name" value="HTH_bacterioopsin"/>
</dbReference>
<dbReference type="PANTHER" id="PTHR34236:SF1">
    <property type="entry name" value="DIMETHYL SULFOXIDE REDUCTASE TRANSCRIPTIONAL ACTIVATOR"/>
    <property type="match status" value="1"/>
</dbReference>
<accession>A0A8J8KHM7</accession>
<dbReference type="AlphaFoldDB" id="A0A8J8KHM7"/>
<dbReference type="OrthoDB" id="156233at2157"/>
<dbReference type="EMBL" id="JABUQZ010000001">
    <property type="protein sequence ID" value="NUC72942.1"/>
    <property type="molecule type" value="Genomic_DNA"/>
</dbReference>
<sequence>MVVIADITVPADTFPLGRVLDDYPAVEIELERIVPLREAIVPLFWIAGAESGVIETSLLEHSKTETVEILTTKDDKTLFEVHWSSDINGLIQALIDTQAKILEASGTAETWDFRLRFPSHEQLSSFNMALTDEGIPITLRHIYNPSMPEGESPLSSEQRETLRLAYREGYFEIPRRTTQTRLADDIGISDSALSQRIRRGVNILIEQSLFADDQPET</sequence>
<proteinExistence type="predicted"/>
<dbReference type="EMBL" id="JABURA010000001">
    <property type="protein sequence ID" value="NUB91319.1"/>
    <property type="molecule type" value="Genomic_DNA"/>
</dbReference>
<dbReference type="Proteomes" id="UP000728647">
    <property type="component" value="Unassembled WGS sequence"/>
</dbReference>
<feature type="domain" description="HTH bat-type" evidence="3">
    <location>
        <begin position="154"/>
        <end position="204"/>
    </location>
</feature>
<dbReference type="InterPro" id="IPR031803">
    <property type="entry name" value="BAT_GAF/HTH-assoc"/>
</dbReference>
<organism evidence="5 7">
    <name type="scientific">Haloterrigena gelatinilytica</name>
    <dbReference type="NCBI Taxonomy" id="2741724"/>
    <lineage>
        <taxon>Archaea</taxon>
        <taxon>Methanobacteriati</taxon>
        <taxon>Methanobacteriota</taxon>
        <taxon>Stenosarchaea group</taxon>
        <taxon>Halobacteria</taxon>
        <taxon>Halobacteriales</taxon>
        <taxon>Natrialbaceae</taxon>
        <taxon>Haloterrigena</taxon>
    </lineage>
</organism>
<evidence type="ECO:0000256" key="2">
    <source>
        <dbReference type="ARBA" id="ARBA00023163"/>
    </source>
</evidence>